<gene>
    <name evidence="5" type="ORF">FHU40_002091</name>
</gene>
<dbReference type="CDD" id="cd06267">
    <property type="entry name" value="PBP1_LacI_sugar_binding-like"/>
    <property type="match status" value="1"/>
</dbReference>
<dbReference type="EMBL" id="JACHWR010000001">
    <property type="protein sequence ID" value="MBB3042290.1"/>
    <property type="molecule type" value="Genomic_DNA"/>
</dbReference>
<keyword evidence="2 5" id="KW-0238">DNA-binding</keyword>
<protein>
    <submittedName>
        <fullName evidence="5">DNA-binding LacI/PurR family transcriptional regulator</fullName>
    </submittedName>
</protein>
<keyword evidence="1" id="KW-0805">Transcription regulation</keyword>
<dbReference type="Pfam" id="PF00356">
    <property type="entry name" value="LacI"/>
    <property type="match status" value="1"/>
</dbReference>
<accession>A0A7W4Z255</accession>
<dbReference type="InterPro" id="IPR028082">
    <property type="entry name" value="Peripla_BP_I"/>
</dbReference>
<dbReference type="Proteomes" id="UP000589626">
    <property type="component" value="Unassembled WGS sequence"/>
</dbReference>
<evidence type="ECO:0000259" key="4">
    <source>
        <dbReference type="PROSITE" id="PS50932"/>
    </source>
</evidence>
<evidence type="ECO:0000256" key="3">
    <source>
        <dbReference type="ARBA" id="ARBA00023163"/>
    </source>
</evidence>
<reference evidence="5 6" key="1">
    <citation type="submission" date="2020-08" db="EMBL/GenBank/DDBJ databases">
        <title>Sequencing the genomes of 1000 actinobacteria strains.</title>
        <authorList>
            <person name="Klenk H.-P."/>
        </authorList>
    </citation>
    <scope>NUCLEOTIDE SEQUENCE [LARGE SCALE GENOMIC DNA]</scope>
    <source>
        <strain evidence="5 6">DSM 105498</strain>
    </source>
</reference>
<dbReference type="RefSeq" id="WP_183592096.1">
    <property type="nucleotide sequence ID" value="NZ_JACHWR010000001.1"/>
</dbReference>
<proteinExistence type="predicted"/>
<dbReference type="SMART" id="SM00354">
    <property type="entry name" value="HTH_LACI"/>
    <property type="match status" value="1"/>
</dbReference>
<evidence type="ECO:0000256" key="2">
    <source>
        <dbReference type="ARBA" id="ARBA00023125"/>
    </source>
</evidence>
<dbReference type="GO" id="GO:0003700">
    <property type="term" value="F:DNA-binding transcription factor activity"/>
    <property type="evidence" value="ECO:0007669"/>
    <property type="project" value="TreeGrafter"/>
</dbReference>
<dbReference type="Gene3D" id="3.40.50.2300">
    <property type="match status" value="2"/>
</dbReference>
<evidence type="ECO:0000313" key="5">
    <source>
        <dbReference type="EMBL" id="MBB3042290.1"/>
    </source>
</evidence>
<keyword evidence="6" id="KW-1185">Reference proteome</keyword>
<dbReference type="GO" id="GO:0000976">
    <property type="term" value="F:transcription cis-regulatory region binding"/>
    <property type="evidence" value="ECO:0007669"/>
    <property type="project" value="TreeGrafter"/>
</dbReference>
<keyword evidence="3" id="KW-0804">Transcription</keyword>
<dbReference type="InterPro" id="IPR010982">
    <property type="entry name" value="Lambda_DNA-bd_dom_sf"/>
</dbReference>
<comment type="caution">
    <text evidence="5">The sequence shown here is derived from an EMBL/GenBank/DDBJ whole genome shotgun (WGS) entry which is preliminary data.</text>
</comment>
<evidence type="ECO:0000313" key="6">
    <source>
        <dbReference type="Proteomes" id="UP000589626"/>
    </source>
</evidence>
<feature type="domain" description="HTH lacI-type" evidence="4">
    <location>
        <begin position="1"/>
        <end position="57"/>
    </location>
</feature>
<dbReference type="InterPro" id="IPR000843">
    <property type="entry name" value="HTH_LacI"/>
</dbReference>
<name>A0A7W4Z255_9ACTN</name>
<dbReference type="Gene3D" id="1.10.260.40">
    <property type="entry name" value="lambda repressor-like DNA-binding domains"/>
    <property type="match status" value="1"/>
</dbReference>
<dbReference type="AlphaFoldDB" id="A0A7W4Z255"/>
<dbReference type="SUPFAM" id="SSF53822">
    <property type="entry name" value="Periplasmic binding protein-like I"/>
    <property type="match status" value="1"/>
</dbReference>
<dbReference type="CDD" id="cd01392">
    <property type="entry name" value="HTH_LacI"/>
    <property type="match status" value="1"/>
</dbReference>
<dbReference type="SUPFAM" id="SSF47413">
    <property type="entry name" value="lambda repressor-like DNA-binding domains"/>
    <property type="match status" value="1"/>
</dbReference>
<dbReference type="Pfam" id="PF13377">
    <property type="entry name" value="Peripla_BP_3"/>
    <property type="match status" value="1"/>
</dbReference>
<dbReference type="PANTHER" id="PTHR30146">
    <property type="entry name" value="LACI-RELATED TRANSCRIPTIONAL REPRESSOR"/>
    <property type="match status" value="1"/>
</dbReference>
<sequence length="333" mass="35601">MTAKEVADAAQVSTSVVSLVLNGKHTGRVGAATREKVLAAADELGYRIDGRGRSLATGRTGIIGYAAPDVNPFFAVVQTGLLRELNPDYQVITVATDLQSSAARANLSQMLALGPDALVVSTVEPERIRELRPRCPVLILDAPEVESDYPRINVDVDRSAAELARYLTGLGHRRFAYLDLQGGSRTIHVRRNAFVETVRASSPECEVVHAESPVDAEAARALVRDRWLAWSRMGITAVACGSDPQAFGTIAALHDLGVDVPAEVSVVGADDQSFSTIVQPALTTVRIPALEMGRRAGSVVRRMLTEDVPVEVEILETELVVRDSAGPPPGAPR</sequence>
<dbReference type="PROSITE" id="PS50932">
    <property type="entry name" value="HTH_LACI_2"/>
    <property type="match status" value="1"/>
</dbReference>
<dbReference type="PANTHER" id="PTHR30146:SF138">
    <property type="entry name" value="TRANSCRIPTIONAL REGULATORY PROTEIN"/>
    <property type="match status" value="1"/>
</dbReference>
<evidence type="ECO:0000256" key="1">
    <source>
        <dbReference type="ARBA" id="ARBA00023015"/>
    </source>
</evidence>
<dbReference type="InterPro" id="IPR046335">
    <property type="entry name" value="LacI/GalR-like_sensor"/>
</dbReference>
<organism evidence="5 6">
    <name type="scientific">Nocardioides soli</name>
    <dbReference type="NCBI Taxonomy" id="1036020"/>
    <lineage>
        <taxon>Bacteria</taxon>
        <taxon>Bacillati</taxon>
        <taxon>Actinomycetota</taxon>
        <taxon>Actinomycetes</taxon>
        <taxon>Propionibacteriales</taxon>
        <taxon>Nocardioidaceae</taxon>
        <taxon>Nocardioides</taxon>
    </lineage>
</organism>